<organism evidence="2 3">
    <name type="scientific">Halomonas binhaiensis</name>
    <dbReference type="NCBI Taxonomy" id="2562282"/>
    <lineage>
        <taxon>Bacteria</taxon>
        <taxon>Pseudomonadati</taxon>
        <taxon>Pseudomonadota</taxon>
        <taxon>Gammaproteobacteria</taxon>
        <taxon>Oceanospirillales</taxon>
        <taxon>Halomonadaceae</taxon>
        <taxon>Halomonas</taxon>
    </lineage>
</organism>
<evidence type="ECO:0000313" key="2">
    <source>
        <dbReference type="EMBL" id="QEM82279.1"/>
    </source>
</evidence>
<protein>
    <submittedName>
        <fullName evidence="2">Uncharacterized protein</fullName>
    </submittedName>
</protein>
<name>A0A5C1NKE1_9GAMM</name>
<accession>A0A5C1NKE1</accession>
<dbReference type="AlphaFoldDB" id="A0A5C1NKE1"/>
<keyword evidence="1" id="KW-1133">Transmembrane helix</keyword>
<keyword evidence="3" id="KW-1185">Reference proteome</keyword>
<sequence length="106" mass="11268">MTHPVLRISQLIFNVGFYMVLPFLATHLRDNLVLAGAAVGGVVVLVGNVLVVDLLDDALFPSYAATAPWLVSAAFPAISAIALFVLLRFPLFSTTSASTCFQESVS</sequence>
<feature type="transmembrane region" description="Helical" evidence="1">
    <location>
        <begin position="67"/>
        <end position="87"/>
    </location>
</feature>
<evidence type="ECO:0000256" key="1">
    <source>
        <dbReference type="SAM" id="Phobius"/>
    </source>
</evidence>
<feature type="transmembrane region" description="Helical" evidence="1">
    <location>
        <begin position="32"/>
        <end position="55"/>
    </location>
</feature>
<dbReference type="KEGG" id="hbh:E4T21_12525"/>
<keyword evidence="1" id="KW-0812">Transmembrane</keyword>
<evidence type="ECO:0000313" key="3">
    <source>
        <dbReference type="Proteomes" id="UP000324285"/>
    </source>
</evidence>
<proteinExistence type="predicted"/>
<dbReference type="RefSeq" id="WP_149285357.1">
    <property type="nucleotide sequence ID" value="NZ_CP038437.2"/>
</dbReference>
<dbReference type="Proteomes" id="UP000324285">
    <property type="component" value="Chromosome"/>
</dbReference>
<dbReference type="OrthoDB" id="3285778at2"/>
<feature type="transmembrane region" description="Helical" evidence="1">
    <location>
        <begin position="6"/>
        <end position="25"/>
    </location>
</feature>
<keyword evidence="1" id="KW-0472">Membrane</keyword>
<dbReference type="EMBL" id="CP038437">
    <property type="protein sequence ID" value="QEM82279.1"/>
    <property type="molecule type" value="Genomic_DNA"/>
</dbReference>
<gene>
    <name evidence="2" type="ORF">E4T21_12525</name>
</gene>
<reference evidence="2" key="1">
    <citation type="submission" date="2021-02" db="EMBL/GenBank/DDBJ databases">
        <title>Strain Y2R2, a novel species of the genus Halomonas.</title>
        <authorList>
            <person name="Huang H."/>
        </authorList>
    </citation>
    <scope>NUCLEOTIDE SEQUENCE</scope>
    <source>
        <strain evidence="2">Y2R2</strain>
    </source>
</reference>